<gene>
    <name evidence="5" type="ORF">NV226_01405</name>
</gene>
<dbReference type="PROSITE" id="PS50889">
    <property type="entry name" value="S4"/>
    <property type="match status" value="1"/>
</dbReference>
<keyword evidence="1 3" id="KW-0694">RNA-binding</keyword>
<keyword evidence="6" id="KW-1185">Reference proteome</keyword>
<sequence length="240" mass="27313">MKKQPLKQVINGMGYSIIEAEKIIRAGKVMVNNETIFMPNEKVLPDANIIIKEQKEWVSRGAYKLLKAIDAFKLDFNNKVILDIGASKGGFTQVALRYGAKKIYALDVGTNQLDYNLRINPRVVVQEKTNLKSISNELFEDKIEIVVCDVSFIGLNEVFKVIKEILEAKSQVIVLIKPQFEASKKYVSPGGFVELEHHNFLINKVKKQASEYFDFIDLIESPIKGNISKNIEYLALFERK</sequence>
<accession>A0ABY5RBG1</accession>
<dbReference type="Gene3D" id="3.10.290.10">
    <property type="entry name" value="RNA-binding S4 domain"/>
    <property type="match status" value="1"/>
</dbReference>
<organism evidence="5 6">
    <name type="scientific">Mycoplasma iguanae</name>
    <dbReference type="NCBI Taxonomy" id="292461"/>
    <lineage>
        <taxon>Bacteria</taxon>
        <taxon>Bacillati</taxon>
        <taxon>Mycoplasmatota</taxon>
        <taxon>Mollicutes</taxon>
        <taxon>Mycoplasmataceae</taxon>
        <taxon>Mycoplasma</taxon>
    </lineage>
</organism>
<comment type="similarity">
    <text evidence="2">Belongs to the TlyA family.</text>
</comment>
<dbReference type="PANTHER" id="PTHR32319">
    <property type="entry name" value="BACTERIAL HEMOLYSIN-LIKE PROTEIN"/>
    <property type="match status" value="1"/>
</dbReference>
<dbReference type="InterPro" id="IPR004538">
    <property type="entry name" value="Hemolysin_A/TlyA"/>
</dbReference>
<dbReference type="Pfam" id="PF01728">
    <property type="entry name" value="FtsJ"/>
    <property type="match status" value="1"/>
</dbReference>
<dbReference type="GO" id="GO:0032259">
    <property type="term" value="P:methylation"/>
    <property type="evidence" value="ECO:0007669"/>
    <property type="project" value="UniProtKB-KW"/>
</dbReference>
<dbReference type="Proteomes" id="UP001059252">
    <property type="component" value="Chromosome"/>
</dbReference>
<dbReference type="InterPro" id="IPR036986">
    <property type="entry name" value="S4_RNA-bd_sf"/>
</dbReference>
<dbReference type="SUPFAM" id="SSF53335">
    <property type="entry name" value="S-adenosyl-L-methionine-dependent methyltransferases"/>
    <property type="match status" value="1"/>
</dbReference>
<keyword evidence="5" id="KW-0489">Methyltransferase</keyword>
<reference evidence="5" key="1">
    <citation type="submission" date="2022-08" db="EMBL/GenBank/DDBJ databases">
        <title>Complete genome of Mycoplasma iguanae type strain 2327.</title>
        <authorList>
            <person name="Spergser J."/>
        </authorList>
    </citation>
    <scope>NUCLEOTIDE SEQUENCE</scope>
    <source>
        <strain evidence="5">2327</strain>
    </source>
</reference>
<protein>
    <submittedName>
        <fullName evidence="5">TlyA family RNA methyltransferase</fullName>
    </submittedName>
</protein>
<dbReference type="RefSeq" id="WP_258211119.1">
    <property type="nucleotide sequence ID" value="NZ_CP102734.1"/>
</dbReference>
<dbReference type="CDD" id="cd02440">
    <property type="entry name" value="AdoMet_MTases"/>
    <property type="match status" value="1"/>
</dbReference>
<dbReference type="InterPro" id="IPR047048">
    <property type="entry name" value="TlyA"/>
</dbReference>
<name>A0ABY5RBG1_9MOLU</name>
<evidence type="ECO:0000256" key="2">
    <source>
        <dbReference type="ARBA" id="ARBA00029460"/>
    </source>
</evidence>
<feature type="domain" description="Ribosomal RNA methyltransferase FtsJ" evidence="4">
    <location>
        <begin position="57"/>
        <end position="235"/>
    </location>
</feature>
<evidence type="ECO:0000259" key="4">
    <source>
        <dbReference type="Pfam" id="PF01728"/>
    </source>
</evidence>
<evidence type="ECO:0000313" key="6">
    <source>
        <dbReference type="Proteomes" id="UP001059252"/>
    </source>
</evidence>
<dbReference type="SUPFAM" id="SSF55174">
    <property type="entry name" value="Alpha-L RNA-binding motif"/>
    <property type="match status" value="1"/>
</dbReference>
<evidence type="ECO:0000313" key="5">
    <source>
        <dbReference type="EMBL" id="UVD81945.1"/>
    </source>
</evidence>
<dbReference type="Gene3D" id="3.40.50.150">
    <property type="entry name" value="Vaccinia Virus protein VP39"/>
    <property type="match status" value="1"/>
</dbReference>
<evidence type="ECO:0000256" key="1">
    <source>
        <dbReference type="ARBA" id="ARBA00022884"/>
    </source>
</evidence>
<proteinExistence type="inferred from homology"/>
<evidence type="ECO:0000256" key="3">
    <source>
        <dbReference type="PROSITE-ProRule" id="PRU00182"/>
    </source>
</evidence>
<dbReference type="InterPro" id="IPR029063">
    <property type="entry name" value="SAM-dependent_MTases_sf"/>
</dbReference>
<dbReference type="CDD" id="cd00165">
    <property type="entry name" value="S4"/>
    <property type="match status" value="1"/>
</dbReference>
<dbReference type="PANTHER" id="PTHR32319:SF0">
    <property type="entry name" value="BACTERIAL HEMOLYSIN-LIKE PROTEIN"/>
    <property type="match status" value="1"/>
</dbReference>
<dbReference type="NCBIfam" id="TIGR00478">
    <property type="entry name" value="tly"/>
    <property type="match status" value="1"/>
</dbReference>
<dbReference type="InterPro" id="IPR002877">
    <property type="entry name" value="RNA_MeTrfase_FtsJ_dom"/>
</dbReference>
<dbReference type="EMBL" id="CP102734">
    <property type="protein sequence ID" value="UVD81945.1"/>
    <property type="molecule type" value="Genomic_DNA"/>
</dbReference>
<dbReference type="GO" id="GO:0008168">
    <property type="term" value="F:methyltransferase activity"/>
    <property type="evidence" value="ECO:0007669"/>
    <property type="project" value="UniProtKB-KW"/>
</dbReference>
<keyword evidence="5" id="KW-0808">Transferase</keyword>